<dbReference type="InterPro" id="IPR016197">
    <property type="entry name" value="Chromo-like_dom_sf"/>
</dbReference>
<keyword evidence="7" id="KW-1185">Reference proteome</keyword>
<dbReference type="InterPro" id="IPR000953">
    <property type="entry name" value="Chromo/chromo_shadow_dom"/>
</dbReference>
<dbReference type="SUPFAM" id="SSF54160">
    <property type="entry name" value="Chromo domain-like"/>
    <property type="match status" value="2"/>
</dbReference>
<dbReference type="HOGENOM" id="CLU_045874_5_0_1"/>
<dbReference type="EMBL" id="KE651168">
    <property type="protein sequence ID" value="EEB06536.1"/>
    <property type="molecule type" value="Genomic_DNA"/>
</dbReference>
<organism evidence="5 7">
    <name type="scientific">Schizosaccharomyces japonicus (strain yFS275 / FY16936)</name>
    <name type="common">Fission yeast</name>
    <dbReference type="NCBI Taxonomy" id="402676"/>
    <lineage>
        <taxon>Eukaryota</taxon>
        <taxon>Fungi</taxon>
        <taxon>Dikarya</taxon>
        <taxon>Ascomycota</taxon>
        <taxon>Taphrinomycotina</taxon>
        <taxon>Schizosaccharomycetes</taxon>
        <taxon>Schizosaccharomycetales</taxon>
        <taxon>Schizosaccharomycetaceae</taxon>
        <taxon>Schizosaccharomyces</taxon>
    </lineage>
</organism>
<dbReference type="Proteomes" id="UP000001744">
    <property type="component" value="Unassembled WGS sequence"/>
</dbReference>
<evidence type="ECO:0000313" key="5">
    <source>
        <dbReference type="EMBL" id="EEB06536.1"/>
    </source>
</evidence>
<feature type="compositionally biased region" description="Low complexity" evidence="3">
    <location>
        <begin position="234"/>
        <end position="254"/>
    </location>
</feature>
<evidence type="ECO:0000256" key="3">
    <source>
        <dbReference type="SAM" id="MobiDB-lite"/>
    </source>
</evidence>
<dbReference type="SMART" id="SM00300">
    <property type="entry name" value="ChSh"/>
    <property type="match status" value="1"/>
</dbReference>
<dbReference type="GO" id="GO:0005634">
    <property type="term" value="C:nucleus"/>
    <property type="evidence" value="ECO:0007669"/>
    <property type="project" value="UniProtKB-SubCell"/>
</dbReference>
<dbReference type="Pfam" id="PF01393">
    <property type="entry name" value="Chromo_shadow"/>
    <property type="match status" value="1"/>
</dbReference>
<proteinExistence type="predicted"/>
<evidence type="ECO:0000313" key="6">
    <source>
        <dbReference type="JaponicusDB" id="SJAG_01579"/>
    </source>
</evidence>
<dbReference type="InterPro" id="IPR023780">
    <property type="entry name" value="Chromo_domain"/>
</dbReference>
<accession>B6JYB8</accession>
<feature type="compositionally biased region" description="Acidic residues" evidence="3">
    <location>
        <begin position="115"/>
        <end position="124"/>
    </location>
</feature>
<reference evidence="5 7" key="1">
    <citation type="journal article" date="2011" name="Science">
        <title>Comparative functional genomics of the fission yeasts.</title>
        <authorList>
            <person name="Rhind N."/>
            <person name="Chen Z."/>
            <person name="Yassour M."/>
            <person name="Thompson D.A."/>
            <person name="Haas B.J."/>
            <person name="Habib N."/>
            <person name="Wapinski I."/>
            <person name="Roy S."/>
            <person name="Lin M.F."/>
            <person name="Heiman D.I."/>
            <person name="Young S.K."/>
            <person name="Furuya K."/>
            <person name="Guo Y."/>
            <person name="Pidoux A."/>
            <person name="Chen H.M."/>
            <person name="Robbertse B."/>
            <person name="Goldberg J.M."/>
            <person name="Aoki K."/>
            <person name="Bayne E.H."/>
            <person name="Berlin A.M."/>
            <person name="Desjardins C.A."/>
            <person name="Dobbs E."/>
            <person name="Dukaj L."/>
            <person name="Fan L."/>
            <person name="FitzGerald M.G."/>
            <person name="French C."/>
            <person name="Gujja S."/>
            <person name="Hansen K."/>
            <person name="Keifenheim D."/>
            <person name="Levin J.Z."/>
            <person name="Mosher R.A."/>
            <person name="Mueller C.A."/>
            <person name="Pfiffner J."/>
            <person name="Priest M."/>
            <person name="Russ C."/>
            <person name="Smialowska A."/>
            <person name="Swoboda P."/>
            <person name="Sykes S.M."/>
            <person name="Vaughn M."/>
            <person name="Vengrova S."/>
            <person name="Yoder R."/>
            <person name="Zeng Q."/>
            <person name="Allshire R."/>
            <person name="Baulcombe D."/>
            <person name="Birren B.W."/>
            <person name="Brown W."/>
            <person name="Ekwall K."/>
            <person name="Kellis M."/>
            <person name="Leatherwood J."/>
            <person name="Levin H."/>
            <person name="Margalit H."/>
            <person name="Martienssen R."/>
            <person name="Nieduszynski C.A."/>
            <person name="Spatafora J.W."/>
            <person name="Friedman N."/>
            <person name="Dalgaard J.Z."/>
            <person name="Baumann P."/>
            <person name="Niki H."/>
            <person name="Regev A."/>
            <person name="Nusbaum C."/>
        </authorList>
    </citation>
    <scope>NUCLEOTIDE SEQUENCE [LARGE SCALE GENOMIC DNA]</scope>
    <source>
        <strain evidence="7">yFS275 / FY16936</strain>
    </source>
</reference>
<dbReference type="OMA" id="THEQNCA"/>
<dbReference type="PANTHER" id="PTHR22812">
    <property type="entry name" value="CHROMOBOX PROTEIN"/>
    <property type="match status" value="1"/>
</dbReference>
<dbReference type="GO" id="GO:0031508">
    <property type="term" value="P:pericentric heterochromatin formation"/>
    <property type="evidence" value="ECO:0007669"/>
    <property type="project" value="EnsemblFungi"/>
</dbReference>
<dbReference type="GO" id="GO:0031934">
    <property type="term" value="C:mating-type region heterochromatin"/>
    <property type="evidence" value="ECO:0007669"/>
    <property type="project" value="EnsemblFungi"/>
</dbReference>
<dbReference type="GO" id="GO:0005721">
    <property type="term" value="C:pericentric heterochromatin"/>
    <property type="evidence" value="ECO:0007669"/>
    <property type="project" value="EnsemblFungi"/>
</dbReference>
<feature type="region of interest" description="Disordered" evidence="3">
    <location>
        <begin position="1"/>
        <end position="124"/>
    </location>
</feature>
<dbReference type="PROSITE" id="PS50013">
    <property type="entry name" value="CHROMO_2"/>
    <property type="match status" value="1"/>
</dbReference>
<dbReference type="InterPro" id="IPR008251">
    <property type="entry name" value="Chromo_shadow_dom"/>
</dbReference>
<feature type="region of interest" description="Disordered" evidence="3">
    <location>
        <begin position="177"/>
        <end position="266"/>
    </location>
</feature>
<protein>
    <submittedName>
        <fullName evidence="5">Chromodomain protein 2</fullName>
    </submittedName>
</protein>
<dbReference type="GO" id="GO:0003677">
    <property type="term" value="F:DNA binding"/>
    <property type="evidence" value="ECO:0007669"/>
    <property type="project" value="EnsemblFungi"/>
</dbReference>
<dbReference type="GeneID" id="7048763"/>
<dbReference type="InterPro" id="IPR051219">
    <property type="entry name" value="Heterochromatin_chromo-domain"/>
</dbReference>
<comment type="subcellular location">
    <subcellularLocation>
        <location evidence="1">Nucleus</location>
    </subcellularLocation>
</comment>
<keyword evidence="2" id="KW-0539">Nucleus</keyword>
<feature type="domain" description="Chromo" evidence="4">
    <location>
        <begin position="125"/>
        <end position="188"/>
    </location>
</feature>
<dbReference type="RefSeq" id="XP_002172829.1">
    <property type="nucleotide sequence ID" value="XM_002172793.2"/>
</dbReference>
<dbReference type="GO" id="GO:0030466">
    <property type="term" value="P:silent mating-type cassette heterochromatin formation"/>
    <property type="evidence" value="ECO:0007669"/>
    <property type="project" value="EnsemblFungi"/>
</dbReference>
<dbReference type="GO" id="GO:0031048">
    <property type="term" value="P:regulatory ncRNA-mediated heterochromatin formation"/>
    <property type="evidence" value="ECO:0007669"/>
    <property type="project" value="EnsemblFungi"/>
</dbReference>
<evidence type="ECO:0000259" key="4">
    <source>
        <dbReference type="PROSITE" id="PS50013"/>
    </source>
</evidence>
<dbReference type="Gene3D" id="2.40.50.40">
    <property type="match status" value="2"/>
</dbReference>
<name>B6JYB8_SCHJY</name>
<sequence length="325" mass="36990">MVLEHTPILKKKNSNPDNATRNTKSSSNKQTVTFDLPLDTQLSSQSSDEESPKKQSDSESSSPSSSDNAEPIDVDKEVPEASNSAETEKQVELNADTADDKKEVENSKEEKGKEADEEEDDDGEYVVEAILNHRPSFRKGWGYDYYIKWESYDDPNDNTWTHEQNCAGCQDMIDQYWKKRGGRPDPFPPKNSSTKRRRSSSLLTTSRRSSTLASPKTSKTSKRRRLSNERTKKTTPPRTRSSSALIKSFSSSSSDSEDDFKPPTRRKSWEDMVERVEAIERLQNGKLIVRLKWTNGHSSLHDNVVVYGKCPMKVLSYYEQHSSFD</sequence>
<dbReference type="OrthoDB" id="433924at2759"/>
<evidence type="ECO:0000313" key="7">
    <source>
        <dbReference type="Proteomes" id="UP000001744"/>
    </source>
</evidence>
<feature type="compositionally biased region" description="Basic and acidic residues" evidence="3">
    <location>
        <begin position="98"/>
        <end position="114"/>
    </location>
</feature>
<dbReference type="GO" id="GO:0140720">
    <property type="term" value="C:subtelomeric heterochromatin"/>
    <property type="evidence" value="ECO:0007669"/>
    <property type="project" value="EnsemblFungi"/>
</dbReference>
<feature type="compositionally biased region" description="Low complexity" evidence="3">
    <location>
        <begin position="200"/>
        <end position="212"/>
    </location>
</feature>
<dbReference type="SMART" id="SM00298">
    <property type="entry name" value="CHROMO"/>
    <property type="match status" value="1"/>
</dbReference>
<dbReference type="STRING" id="402676.B6JYB8"/>
<dbReference type="GO" id="GO:0000183">
    <property type="term" value="P:rDNA heterochromatin formation"/>
    <property type="evidence" value="ECO:0007669"/>
    <property type="project" value="EnsemblFungi"/>
</dbReference>
<dbReference type="CDD" id="cd18637">
    <property type="entry name" value="CD_Swi6_like"/>
    <property type="match status" value="1"/>
</dbReference>
<evidence type="ECO:0000256" key="2">
    <source>
        <dbReference type="ARBA" id="ARBA00023242"/>
    </source>
</evidence>
<dbReference type="GO" id="GO:0031509">
    <property type="term" value="P:subtelomeric heterochromatin formation"/>
    <property type="evidence" value="ECO:0007669"/>
    <property type="project" value="EnsemblFungi"/>
</dbReference>
<dbReference type="eggNOG" id="KOG1911">
    <property type="taxonomic scope" value="Eukaryota"/>
</dbReference>
<dbReference type="Pfam" id="PF00385">
    <property type="entry name" value="Chromo"/>
    <property type="match status" value="1"/>
</dbReference>
<evidence type="ECO:0000256" key="1">
    <source>
        <dbReference type="ARBA" id="ARBA00004123"/>
    </source>
</evidence>
<dbReference type="JaponicusDB" id="SJAG_01579">
    <property type="gene designation" value="chp2"/>
</dbReference>
<gene>
    <name evidence="6" type="primary">chp2</name>
    <name evidence="5" type="ORF">SJAG_01579</name>
</gene>
<feature type="compositionally biased region" description="Low complexity" evidence="3">
    <location>
        <begin position="58"/>
        <end position="67"/>
    </location>
</feature>
<dbReference type="AlphaFoldDB" id="B6JYB8"/>
<dbReference type="VEuPathDB" id="FungiDB:SJAG_01579"/>
<feature type="compositionally biased region" description="Polar residues" evidence="3">
    <location>
        <begin position="15"/>
        <end position="33"/>
    </location>
</feature>